<keyword evidence="8" id="KW-1185">Reference proteome</keyword>
<dbReference type="Pfam" id="PF01566">
    <property type="entry name" value="Nramp"/>
    <property type="match status" value="1"/>
</dbReference>
<feature type="transmembrane region" description="Helical" evidence="6">
    <location>
        <begin position="398"/>
        <end position="428"/>
    </location>
</feature>
<dbReference type="GO" id="GO:0015086">
    <property type="term" value="F:cadmium ion transmembrane transporter activity"/>
    <property type="evidence" value="ECO:0007669"/>
    <property type="project" value="TreeGrafter"/>
</dbReference>
<dbReference type="PANTHER" id="PTHR11706">
    <property type="entry name" value="SOLUTE CARRIER PROTEIN FAMILY 11 MEMBER"/>
    <property type="match status" value="1"/>
</dbReference>
<feature type="transmembrane region" description="Helical" evidence="6">
    <location>
        <begin position="165"/>
        <end position="186"/>
    </location>
</feature>
<evidence type="ECO:0000256" key="2">
    <source>
        <dbReference type="ARBA" id="ARBA00022692"/>
    </source>
</evidence>
<proteinExistence type="predicted"/>
<reference evidence="7 8" key="1">
    <citation type="submission" date="2018-11" db="EMBL/GenBank/DDBJ databases">
        <title>Sequencing the genomes of 1000 actinobacteria strains.</title>
        <authorList>
            <person name="Klenk H.-P."/>
        </authorList>
    </citation>
    <scope>NUCLEOTIDE SEQUENCE [LARGE SCALE GENOMIC DNA]</scope>
    <source>
        <strain evidence="7 8">DSM 9580</strain>
    </source>
</reference>
<feature type="region of interest" description="Disordered" evidence="5">
    <location>
        <begin position="1"/>
        <end position="23"/>
    </location>
</feature>
<dbReference type="GO" id="GO:0005886">
    <property type="term" value="C:plasma membrane"/>
    <property type="evidence" value="ECO:0007669"/>
    <property type="project" value="TreeGrafter"/>
</dbReference>
<feature type="transmembrane region" description="Helical" evidence="6">
    <location>
        <begin position="143"/>
        <end position="158"/>
    </location>
</feature>
<organism evidence="7 8">
    <name type="scientific">Agrococcus jenensis</name>
    <dbReference type="NCBI Taxonomy" id="46353"/>
    <lineage>
        <taxon>Bacteria</taxon>
        <taxon>Bacillati</taxon>
        <taxon>Actinomycetota</taxon>
        <taxon>Actinomycetes</taxon>
        <taxon>Micrococcales</taxon>
        <taxon>Microbacteriaceae</taxon>
        <taxon>Agrococcus</taxon>
    </lineage>
</organism>
<evidence type="ECO:0000256" key="6">
    <source>
        <dbReference type="SAM" id="Phobius"/>
    </source>
</evidence>
<keyword evidence="2 6" id="KW-0812">Transmembrane</keyword>
<dbReference type="AlphaFoldDB" id="A0A3N2AW81"/>
<evidence type="ECO:0000256" key="1">
    <source>
        <dbReference type="ARBA" id="ARBA00004141"/>
    </source>
</evidence>
<evidence type="ECO:0000256" key="4">
    <source>
        <dbReference type="ARBA" id="ARBA00023136"/>
    </source>
</evidence>
<accession>A0A3N2AW81</accession>
<evidence type="ECO:0000313" key="7">
    <source>
        <dbReference type="EMBL" id="ROR67022.1"/>
    </source>
</evidence>
<feature type="transmembrane region" description="Helical" evidence="6">
    <location>
        <begin position="303"/>
        <end position="328"/>
    </location>
</feature>
<name>A0A3N2AW81_9MICO</name>
<keyword evidence="3 6" id="KW-1133">Transmembrane helix</keyword>
<dbReference type="EMBL" id="RKHJ01000001">
    <property type="protein sequence ID" value="ROR67022.1"/>
    <property type="molecule type" value="Genomic_DNA"/>
</dbReference>
<evidence type="ECO:0000256" key="3">
    <source>
        <dbReference type="ARBA" id="ARBA00022989"/>
    </source>
</evidence>
<feature type="transmembrane region" description="Helical" evidence="6">
    <location>
        <begin position="206"/>
        <end position="230"/>
    </location>
</feature>
<protein>
    <submittedName>
        <fullName evidence="7">Mn2+/Fe2+ NRAMP family transporter</fullName>
    </submittedName>
</protein>
<dbReference type="GO" id="GO:0005384">
    <property type="term" value="F:manganese ion transmembrane transporter activity"/>
    <property type="evidence" value="ECO:0007669"/>
    <property type="project" value="TreeGrafter"/>
</dbReference>
<feature type="transmembrane region" description="Helical" evidence="6">
    <location>
        <begin position="251"/>
        <end position="275"/>
    </location>
</feature>
<feature type="transmembrane region" description="Helical" evidence="6">
    <location>
        <begin position="58"/>
        <end position="81"/>
    </location>
</feature>
<gene>
    <name evidence="7" type="ORF">EDD26_2420</name>
</gene>
<feature type="transmembrane region" description="Helical" evidence="6">
    <location>
        <begin position="102"/>
        <end position="123"/>
    </location>
</feature>
<keyword evidence="4 6" id="KW-0472">Membrane</keyword>
<feature type="transmembrane region" description="Helical" evidence="6">
    <location>
        <begin position="361"/>
        <end position="386"/>
    </location>
</feature>
<dbReference type="InterPro" id="IPR001046">
    <property type="entry name" value="NRAMP_fam"/>
</dbReference>
<dbReference type="Proteomes" id="UP000275456">
    <property type="component" value="Unassembled WGS sequence"/>
</dbReference>
<sequence>MEMGTAMPDAQHTTESEPDAAAKAKAFAKSRRGPILGAIFLMATSAIGPGFITQTATFTASLGAAFAFAILISVLIDFAVQMNIWRMITVSGKRAGDLANDAVPYSGHVLAVLIVIGGLAFNIGNIAGGGLGLNALLGIDPKLGGLLTGLLAIGIFLFKKAGRAVDIVVMVLGVAMILMTVFVAIASQPPVGDALRQTFLPDTLNFASITTIVGGTVGGYITYAGAHRYLESGLVGPDHVKGVHRASMQGILVTGIMRYVLFLAILGVVASGVALDISGQAANPAAQAFGVVLGDAGIRIFGFIFWAAAITSVIGAAYTSATFLSVFAKRLAGGWPLQLATVAFILVSLAVYAFIGTAPAALLVFVGGFNGLILPIGLAIFMYIGWFRQHDVLGGYRYPRWLLIVGTLATLLSLYMGAVSIGPIFALLGVGA</sequence>
<evidence type="ECO:0000256" key="5">
    <source>
        <dbReference type="SAM" id="MobiDB-lite"/>
    </source>
</evidence>
<dbReference type="GO" id="GO:0034755">
    <property type="term" value="P:iron ion transmembrane transport"/>
    <property type="evidence" value="ECO:0007669"/>
    <property type="project" value="TreeGrafter"/>
</dbReference>
<feature type="transmembrane region" description="Helical" evidence="6">
    <location>
        <begin position="335"/>
        <end position="355"/>
    </location>
</feature>
<evidence type="ECO:0000313" key="8">
    <source>
        <dbReference type="Proteomes" id="UP000275456"/>
    </source>
</evidence>
<comment type="subcellular location">
    <subcellularLocation>
        <location evidence="1">Membrane</location>
        <topology evidence="1">Multi-pass membrane protein</topology>
    </subcellularLocation>
</comment>
<dbReference type="PANTHER" id="PTHR11706:SF2">
    <property type="entry name" value="TRANSPORTER PROTEIN"/>
    <property type="match status" value="1"/>
</dbReference>
<feature type="transmembrane region" description="Helical" evidence="6">
    <location>
        <begin position="33"/>
        <end position="52"/>
    </location>
</feature>
<comment type="caution">
    <text evidence="7">The sequence shown here is derived from an EMBL/GenBank/DDBJ whole genome shotgun (WGS) entry which is preliminary data.</text>
</comment>